<protein>
    <submittedName>
        <fullName evidence="1">Uncharacterized protein</fullName>
    </submittedName>
</protein>
<reference evidence="1 2" key="1">
    <citation type="submission" date="2020-05" db="EMBL/GenBank/DDBJ databases">
        <authorList>
            <person name="Khan S.A."/>
            <person name="Jeon C.O."/>
            <person name="Chun B.H."/>
        </authorList>
    </citation>
    <scope>NUCLEOTIDE SEQUENCE [LARGE SCALE GENOMIC DNA]</scope>
    <source>
        <strain evidence="1 2">S1162</strain>
    </source>
</reference>
<gene>
    <name evidence="1" type="ORF">HK413_06705</name>
</gene>
<comment type="caution">
    <text evidence="1">The sequence shown here is derived from an EMBL/GenBank/DDBJ whole genome shotgun (WGS) entry which is preliminary data.</text>
</comment>
<name>A0ABX1W138_9SPHI</name>
<dbReference type="Proteomes" id="UP000566071">
    <property type="component" value="Unassembled WGS sequence"/>
</dbReference>
<evidence type="ECO:0000313" key="2">
    <source>
        <dbReference type="Proteomes" id="UP000566071"/>
    </source>
</evidence>
<evidence type="ECO:0000313" key="1">
    <source>
        <dbReference type="EMBL" id="NNU33913.1"/>
    </source>
</evidence>
<keyword evidence="2" id="KW-1185">Reference proteome</keyword>
<organism evidence="1 2">
    <name type="scientific">Mucilaginibacter humi</name>
    <dbReference type="NCBI Taxonomy" id="2732510"/>
    <lineage>
        <taxon>Bacteria</taxon>
        <taxon>Pseudomonadati</taxon>
        <taxon>Bacteroidota</taxon>
        <taxon>Sphingobacteriia</taxon>
        <taxon>Sphingobacteriales</taxon>
        <taxon>Sphingobacteriaceae</taxon>
        <taxon>Mucilaginibacter</taxon>
    </lineage>
</organism>
<proteinExistence type="predicted"/>
<sequence length="96" mass="11366">MALNKIVHLANDPTENSGFKKTRGFKKQIVEKDDDNEAPKSIRLFHQRRLRSSNDNFSTERNKRNEERTIKLPANIDLIRIHFYATFQLDLQKKIL</sequence>
<dbReference type="RefSeq" id="WP_175269595.1">
    <property type="nucleotide sequence ID" value="NZ_JABFCR010000024.1"/>
</dbReference>
<dbReference type="EMBL" id="JABFCR010000024">
    <property type="protein sequence ID" value="NNU33913.1"/>
    <property type="molecule type" value="Genomic_DNA"/>
</dbReference>
<accession>A0ABX1W138</accession>